<proteinExistence type="inferred from homology"/>
<evidence type="ECO:0000256" key="14">
    <source>
        <dbReference type="PROSITE-ProRule" id="PRU00278"/>
    </source>
</evidence>
<keyword evidence="5 15" id="KW-0812">Transmembrane</keyword>
<evidence type="ECO:0000256" key="13">
    <source>
        <dbReference type="ARBA" id="ARBA00042775"/>
    </source>
</evidence>
<keyword evidence="18" id="KW-1185">Reference proteome</keyword>
<dbReference type="InterPro" id="IPR052029">
    <property type="entry name" value="PpiD_chaperone"/>
</dbReference>
<dbReference type="Pfam" id="PF13145">
    <property type="entry name" value="Rotamase_2"/>
    <property type="match status" value="2"/>
</dbReference>
<keyword evidence="3" id="KW-1003">Cell membrane</keyword>
<keyword evidence="8" id="KW-0143">Chaperone</keyword>
<evidence type="ECO:0000256" key="12">
    <source>
        <dbReference type="ARBA" id="ARBA00040743"/>
    </source>
</evidence>
<comment type="caution">
    <text evidence="17">The sequence shown here is derived from an EMBL/GenBank/DDBJ whole genome shotgun (WGS) entry which is preliminary data.</text>
</comment>
<evidence type="ECO:0000259" key="16">
    <source>
        <dbReference type="PROSITE" id="PS50198"/>
    </source>
</evidence>
<evidence type="ECO:0000256" key="1">
    <source>
        <dbReference type="ARBA" id="ARBA00004382"/>
    </source>
</evidence>
<evidence type="ECO:0000256" key="8">
    <source>
        <dbReference type="ARBA" id="ARBA00023186"/>
    </source>
</evidence>
<accession>A0ABS4SEX7</accession>
<dbReference type="InterPro" id="IPR027304">
    <property type="entry name" value="Trigger_fact/SurA_dom_sf"/>
</dbReference>
<evidence type="ECO:0000256" key="6">
    <source>
        <dbReference type="ARBA" id="ARBA00022989"/>
    </source>
</evidence>
<dbReference type="PROSITE" id="PS50198">
    <property type="entry name" value="PPIC_PPIASE_2"/>
    <property type="match status" value="1"/>
</dbReference>
<organism evidence="17 18">
    <name type="scientific">Azospirillum rugosum</name>
    <dbReference type="NCBI Taxonomy" id="416170"/>
    <lineage>
        <taxon>Bacteria</taxon>
        <taxon>Pseudomonadati</taxon>
        <taxon>Pseudomonadota</taxon>
        <taxon>Alphaproteobacteria</taxon>
        <taxon>Rhodospirillales</taxon>
        <taxon>Azospirillaceae</taxon>
        <taxon>Azospirillum</taxon>
    </lineage>
</organism>
<comment type="similarity">
    <text evidence="11">Belongs to the PpiD chaperone family.</text>
</comment>
<evidence type="ECO:0000256" key="4">
    <source>
        <dbReference type="ARBA" id="ARBA00022519"/>
    </source>
</evidence>
<gene>
    <name evidence="17" type="ORF">J2851_000875</name>
</gene>
<protein>
    <recommendedName>
        <fullName evidence="2">Parvulin-like PPIase</fullName>
    </recommendedName>
    <alternativeName>
        <fullName evidence="9">Peptidyl-prolyl cis-trans isomerase plp</fullName>
    </alternativeName>
    <alternativeName>
        <fullName evidence="12">Periplasmic chaperone PpiD</fullName>
    </alternativeName>
    <alternativeName>
        <fullName evidence="13">Periplasmic folding chaperone</fullName>
    </alternativeName>
    <alternativeName>
        <fullName evidence="10">Rotamase plp</fullName>
    </alternativeName>
</protein>
<keyword evidence="14 17" id="KW-0413">Isomerase</keyword>
<dbReference type="SUPFAM" id="SSF54534">
    <property type="entry name" value="FKBP-like"/>
    <property type="match status" value="1"/>
</dbReference>
<keyword evidence="14" id="KW-0697">Rotamase</keyword>
<dbReference type="PANTHER" id="PTHR47529">
    <property type="entry name" value="PEPTIDYL-PROLYL CIS-TRANS ISOMERASE D"/>
    <property type="match status" value="1"/>
</dbReference>
<feature type="domain" description="PpiC" evidence="16">
    <location>
        <begin position="238"/>
        <end position="349"/>
    </location>
</feature>
<dbReference type="GO" id="GO:0003755">
    <property type="term" value="F:peptidyl-prolyl cis-trans isomerase activity"/>
    <property type="evidence" value="ECO:0007669"/>
    <property type="project" value="UniProtKB-EC"/>
</dbReference>
<evidence type="ECO:0000313" key="17">
    <source>
        <dbReference type="EMBL" id="MBP2291133.1"/>
    </source>
</evidence>
<keyword evidence="7 15" id="KW-0472">Membrane</keyword>
<reference evidence="17 18" key="1">
    <citation type="submission" date="2021-03" db="EMBL/GenBank/DDBJ databases">
        <title>Genomic Encyclopedia of Type Strains, Phase III (KMG-III): the genomes of soil and plant-associated and newly described type strains.</title>
        <authorList>
            <person name="Whitman W."/>
        </authorList>
    </citation>
    <scope>NUCLEOTIDE SEQUENCE [LARGE SCALE GENOMIC DNA]</scope>
    <source>
        <strain evidence="17 18">IMMIB AFH-6</strain>
    </source>
</reference>
<comment type="subcellular location">
    <subcellularLocation>
        <location evidence="1">Cell inner membrane</location>
        <topology evidence="1">Single-pass type II membrane protein</topology>
        <orientation evidence="1">Periplasmic side</orientation>
    </subcellularLocation>
</comment>
<evidence type="ECO:0000256" key="9">
    <source>
        <dbReference type="ARBA" id="ARBA00030642"/>
    </source>
</evidence>
<evidence type="ECO:0000256" key="5">
    <source>
        <dbReference type="ARBA" id="ARBA00022692"/>
    </source>
</evidence>
<feature type="transmembrane region" description="Helical" evidence="15">
    <location>
        <begin position="12"/>
        <end position="31"/>
    </location>
</feature>
<dbReference type="InterPro" id="IPR046357">
    <property type="entry name" value="PPIase_dom_sf"/>
</dbReference>
<evidence type="ECO:0000256" key="3">
    <source>
        <dbReference type="ARBA" id="ARBA00022475"/>
    </source>
</evidence>
<dbReference type="Proteomes" id="UP000781958">
    <property type="component" value="Unassembled WGS sequence"/>
</dbReference>
<evidence type="ECO:0000256" key="7">
    <source>
        <dbReference type="ARBA" id="ARBA00023136"/>
    </source>
</evidence>
<keyword evidence="6 15" id="KW-1133">Transmembrane helix</keyword>
<dbReference type="PANTHER" id="PTHR47529:SF1">
    <property type="entry name" value="PERIPLASMIC CHAPERONE PPID"/>
    <property type="match status" value="1"/>
</dbReference>
<dbReference type="SUPFAM" id="SSF109998">
    <property type="entry name" value="Triger factor/SurA peptide-binding domain-like"/>
    <property type="match status" value="1"/>
</dbReference>
<dbReference type="InterPro" id="IPR000297">
    <property type="entry name" value="PPIase_PpiC"/>
</dbReference>
<keyword evidence="4" id="KW-0997">Cell inner membrane</keyword>
<evidence type="ECO:0000256" key="15">
    <source>
        <dbReference type="SAM" id="Phobius"/>
    </source>
</evidence>
<evidence type="ECO:0000256" key="11">
    <source>
        <dbReference type="ARBA" id="ARBA00038408"/>
    </source>
</evidence>
<dbReference type="Pfam" id="PF13624">
    <property type="entry name" value="SurA_N_3"/>
    <property type="match status" value="1"/>
</dbReference>
<dbReference type="RefSeq" id="WP_209764461.1">
    <property type="nucleotide sequence ID" value="NZ_JAGINP010000002.1"/>
</dbReference>
<dbReference type="Gene3D" id="3.10.50.40">
    <property type="match status" value="1"/>
</dbReference>
<evidence type="ECO:0000313" key="18">
    <source>
        <dbReference type="Proteomes" id="UP000781958"/>
    </source>
</evidence>
<name>A0ABS4SEX7_9PROT</name>
<dbReference type="EMBL" id="JAGINP010000002">
    <property type="protein sequence ID" value="MBP2291133.1"/>
    <property type="molecule type" value="Genomic_DNA"/>
</dbReference>
<evidence type="ECO:0000256" key="2">
    <source>
        <dbReference type="ARBA" id="ARBA00018370"/>
    </source>
</evidence>
<sequence length="629" mass="67246">MLQFIRNYAGSWIVKILFVLLILSFGVWGIGDMIRQGGISSTVASVGKVDIDRVELDQEFRRQMERLRPMFGGNLTPEQARQFGLLDQSLSALVQRALYDQAARDVGISVGTDVVRLRIGDEPAFRNPQGQFDPALFRSVLRNNQLTEDGYVAILRRELAREFVAGAVSAGVAPPKVLVEDLYRYRGEKRVAELITLPNASVGDVGVPDDAELTRYYEDHQVRFTAPEYRALTIAQLSPDSLAKDIQIPDDQLRAAYDERAAEFGTPERRSIEMVVVDDEAKAKEIAEAAKSKGLPTAAKDAGVDPITLDNIARNELPEIGDAAFGLAQGAVSGPVKSGLGWHVLAVTAIQPGATKSFEDVRAQLLAEMQKEKALDSVYSIANRVEDQLASGAPLDEVAQAQGLKVSKIAAVDSSGKAPDGKNAAPDQPDLPNMLKAAFQLASGATSTLTEGANNSFFAVRVDGVTPAKVKPLADVRDQVVAGWQEDKRAKAAAAKAEEIAGKLKQGSEAAAQDVATQSGGSFAMTAPFTRDAKSVEGLPAEMVGKLFAAKPGEVVTGASGDAQVVARLKEVIPADPKAPDANVASVEGTVAQGMESDIMAQFGNALRKEYPVDIHHARIDQFFATGNQ</sequence>
<evidence type="ECO:0000256" key="10">
    <source>
        <dbReference type="ARBA" id="ARBA00031484"/>
    </source>
</evidence>